<dbReference type="SUPFAM" id="SSF47113">
    <property type="entry name" value="Histone-fold"/>
    <property type="match status" value="1"/>
</dbReference>
<evidence type="ECO:0000256" key="4">
    <source>
        <dbReference type="ARBA" id="ARBA00023163"/>
    </source>
</evidence>
<dbReference type="Pfam" id="PF00808">
    <property type="entry name" value="CBFD_NFYB_HMF"/>
    <property type="match status" value="1"/>
</dbReference>
<dbReference type="OrthoDB" id="1272441at2759"/>
<dbReference type="VEuPathDB" id="MicrosporidiaDB:SLOPH_189"/>
<feature type="region of interest" description="Disordered" evidence="7">
    <location>
        <begin position="195"/>
        <end position="221"/>
    </location>
</feature>
<dbReference type="HOGENOM" id="CLU_1251396_0_0_1"/>
<keyword evidence="3" id="KW-0238">DNA-binding</keyword>
<comment type="subcellular location">
    <subcellularLocation>
        <location evidence="1">Nucleus</location>
    </subcellularLocation>
</comment>
<keyword evidence="10" id="KW-1185">Reference proteome</keyword>
<keyword evidence="2" id="KW-0805">Transcription regulation</keyword>
<dbReference type="InterPro" id="IPR009072">
    <property type="entry name" value="Histone-fold"/>
</dbReference>
<evidence type="ECO:0000256" key="7">
    <source>
        <dbReference type="SAM" id="MobiDB-lite"/>
    </source>
</evidence>
<keyword evidence="5" id="KW-0539">Nucleus</keyword>
<sequence length="221" mass="26100">MRFEEKRIDQKGGTPSYCDICLDDHYNRYLSCCLEYQKLKLVLFHLLYLKTPIILAMNLPLRSLKQKTISTIEKFWIESLDKAENLPWNIKDVSLPLARIKRLMKVEEEVKMVASEVPILFSKIAEVFIEELTLRAWLNTEENKRRILQKNDLSAAVKTSDVFDFLIFIIPRNELETTFTEYDQEEYNHGKRFLAPPSPVNKPLNKYEYVDGPYDDPHHSR</sequence>
<dbReference type="InParanoid" id="S7XRA0"/>
<organism evidence="9 10">
    <name type="scientific">Spraguea lophii (strain 42_110)</name>
    <name type="common">Microsporidian parasite</name>
    <dbReference type="NCBI Taxonomy" id="1358809"/>
    <lineage>
        <taxon>Eukaryota</taxon>
        <taxon>Fungi</taxon>
        <taxon>Fungi incertae sedis</taxon>
        <taxon>Microsporidia</taxon>
        <taxon>Spragueidae</taxon>
        <taxon>Spraguea</taxon>
    </lineage>
</organism>
<reference evidence="10" key="1">
    <citation type="journal article" date="2013" name="PLoS Genet.">
        <title>The genome of Spraguea lophii and the basis of host-microsporidian interactions.</title>
        <authorList>
            <person name="Campbell S.E."/>
            <person name="Williams T.A."/>
            <person name="Yousuf A."/>
            <person name="Soanes D.M."/>
            <person name="Paszkiewicz K.H."/>
            <person name="Williams B.A.P."/>
        </authorList>
    </citation>
    <scope>NUCLEOTIDE SEQUENCE [LARGE SCALE GENOMIC DNA]</scope>
    <source>
        <strain evidence="10">42_110</strain>
    </source>
</reference>
<evidence type="ECO:0000256" key="5">
    <source>
        <dbReference type="ARBA" id="ARBA00023242"/>
    </source>
</evidence>
<evidence type="ECO:0000313" key="9">
    <source>
        <dbReference type="EMBL" id="EPR78493.1"/>
    </source>
</evidence>
<dbReference type="AlphaFoldDB" id="S7XRA0"/>
<accession>S7XRA0</accession>
<name>S7XRA0_SPRLO</name>
<evidence type="ECO:0000256" key="2">
    <source>
        <dbReference type="ARBA" id="ARBA00023015"/>
    </source>
</evidence>
<evidence type="ECO:0000256" key="1">
    <source>
        <dbReference type="ARBA" id="ARBA00004123"/>
    </source>
</evidence>
<dbReference type="PANTHER" id="PTHR10252">
    <property type="entry name" value="HISTONE-LIKE TRANSCRIPTION FACTOR CCAAT-RELATED"/>
    <property type="match status" value="1"/>
</dbReference>
<evidence type="ECO:0000256" key="6">
    <source>
        <dbReference type="ARBA" id="ARBA00038129"/>
    </source>
</evidence>
<gene>
    <name evidence="9" type="ORF">SLOPH_189</name>
</gene>
<comment type="similarity">
    <text evidence="6">Belongs to the NFYC/HAP5 subunit family.</text>
</comment>
<protein>
    <submittedName>
        <fullName evidence="9">CCAAT-box binding factor</fullName>
    </submittedName>
</protein>
<dbReference type="GO" id="GO:0046982">
    <property type="term" value="F:protein heterodimerization activity"/>
    <property type="evidence" value="ECO:0007669"/>
    <property type="project" value="InterPro"/>
</dbReference>
<comment type="caution">
    <text evidence="9">The sequence shown here is derived from an EMBL/GenBank/DDBJ whole genome shotgun (WGS) entry which is preliminary data.</text>
</comment>
<dbReference type="FunFam" id="1.10.20.10:FF:000062">
    <property type="entry name" value="Nuclear transcription factor Y subunit C"/>
    <property type="match status" value="1"/>
</dbReference>
<dbReference type="GO" id="GO:0003677">
    <property type="term" value="F:DNA binding"/>
    <property type="evidence" value="ECO:0007669"/>
    <property type="project" value="UniProtKB-KW"/>
</dbReference>
<feature type="domain" description="Transcription factor CBF/NF-Y/archaeal histone" evidence="8">
    <location>
        <begin position="94"/>
        <end position="157"/>
    </location>
</feature>
<keyword evidence="4" id="KW-0804">Transcription</keyword>
<dbReference type="GO" id="GO:0005634">
    <property type="term" value="C:nucleus"/>
    <property type="evidence" value="ECO:0007669"/>
    <property type="project" value="UniProtKB-SubCell"/>
</dbReference>
<proteinExistence type="inferred from homology"/>
<dbReference type="EMBL" id="ATCN01000747">
    <property type="protein sequence ID" value="EPR78493.1"/>
    <property type="molecule type" value="Genomic_DNA"/>
</dbReference>
<dbReference type="Proteomes" id="UP000014978">
    <property type="component" value="Unassembled WGS sequence"/>
</dbReference>
<evidence type="ECO:0000259" key="8">
    <source>
        <dbReference type="Pfam" id="PF00808"/>
    </source>
</evidence>
<dbReference type="CDD" id="cd22908">
    <property type="entry name" value="HFD_NFYC-like"/>
    <property type="match status" value="1"/>
</dbReference>
<evidence type="ECO:0000256" key="3">
    <source>
        <dbReference type="ARBA" id="ARBA00023125"/>
    </source>
</evidence>
<dbReference type="InterPro" id="IPR050568">
    <property type="entry name" value="Transcr_DNA_Rep_Reg"/>
</dbReference>
<dbReference type="Gene3D" id="1.10.20.10">
    <property type="entry name" value="Histone, subunit A"/>
    <property type="match status" value="1"/>
</dbReference>
<evidence type="ECO:0000313" key="10">
    <source>
        <dbReference type="Proteomes" id="UP000014978"/>
    </source>
</evidence>
<dbReference type="OMA" id="FWIESLD"/>
<dbReference type="InterPro" id="IPR003958">
    <property type="entry name" value="CBFA_NFYB_domain"/>
</dbReference>
<dbReference type="STRING" id="1358809.S7XRA0"/>